<keyword evidence="2" id="KW-1133">Transmembrane helix</keyword>
<keyword evidence="4" id="KW-1185">Reference proteome</keyword>
<dbReference type="Proteomes" id="UP000189462">
    <property type="component" value="Unassembled WGS sequence"/>
</dbReference>
<proteinExistence type="predicted"/>
<comment type="caution">
    <text evidence="3">The sequence shown here is derived from an EMBL/GenBank/DDBJ whole genome shotgun (WGS) entry which is preliminary data.</text>
</comment>
<feature type="transmembrane region" description="Helical" evidence="2">
    <location>
        <begin position="57"/>
        <end position="76"/>
    </location>
</feature>
<evidence type="ECO:0000256" key="2">
    <source>
        <dbReference type="SAM" id="Phobius"/>
    </source>
</evidence>
<accession>A0A1V3NRU1</accession>
<feature type="region of interest" description="Disordered" evidence="1">
    <location>
        <begin position="226"/>
        <end position="257"/>
    </location>
</feature>
<dbReference type="AlphaFoldDB" id="A0A1V3NRU1"/>
<feature type="transmembrane region" description="Helical" evidence="2">
    <location>
        <begin position="31"/>
        <end position="51"/>
    </location>
</feature>
<gene>
    <name evidence="3" type="ORF">B1C78_02720</name>
</gene>
<feature type="transmembrane region" description="Helical" evidence="2">
    <location>
        <begin position="6"/>
        <end position="24"/>
    </location>
</feature>
<reference evidence="3 4" key="1">
    <citation type="submission" date="2017-02" db="EMBL/GenBank/DDBJ databases">
        <title>Genomic diversity within the haloalkaliphilic genus Thioalkalivibrio.</title>
        <authorList>
            <person name="Ahn A.-C."/>
            <person name="Meier-Kolthoff J."/>
            <person name="Overmars L."/>
            <person name="Richter M."/>
            <person name="Woyke T."/>
            <person name="Sorokin D.Y."/>
            <person name="Muyzer G."/>
        </authorList>
    </citation>
    <scope>NUCLEOTIDE SEQUENCE [LARGE SCALE GENOMIC DNA]</scope>
    <source>
        <strain evidence="3 4">ALJD</strain>
    </source>
</reference>
<evidence type="ECO:0000313" key="4">
    <source>
        <dbReference type="Proteomes" id="UP000189462"/>
    </source>
</evidence>
<protein>
    <submittedName>
        <fullName evidence="3">Uncharacterized protein</fullName>
    </submittedName>
</protein>
<organism evidence="3 4">
    <name type="scientific">Thioalkalivibrio denitrificans</name>
    <dbReference type="NCBI Taxonomy" id="108003"/>
    <lineage>
        <taxon>Bacteria</taxon>
        <taxon>Pseudomonadati</taxon>
        <taxon>Pseudomonadota</taxon>
        <taxon>Gammaproteobacteria</taxon>
        <taxon>Chromatiales</taxon>
        <taxon>Ectothiorhodospiraceae</taxon>
        <taxon>Thioalkalivibrio</taxon>
    </lineage>
</organism>
<sequence length="257" mass="28516">MDLMEWALVAGAAGVLLGYLLVVRAGFRREFLWGIINLVPVVSLAFVLLYWREARFGFALSILGLLVVAGALYGGADARVEREMARLGHPVEIPMPVQRPWDVQVPNEELVRRMEEELGEPLTMVEEHPYTPAQIRPLPPAGSIRPQERAAPVEREWREAVREELPQLVGERMRLVIAAGGAEREGTLAGVTRLGVFLQQVTRQGTVSFEYRLRDVESMHVWDVKGAAPRIPEPDTDTEIVAPDPTDSDASPPAGEE</sequence>
<dbReference type="EMBL" id="MVBK01000015">
    <property type="protein sequence ID" value="OOG27839.1"/>
    <property type="molecule type" value="Genomic_DNA"/>
</dbReference>
<keyword evidence="2" id="KW-0472">Membrane</keyword>
<evidence type="ECO:0000256" key="1">
    <source>
        <dbReference type="SAM" id="MobiDB-lite"/>
    </source>
</evidence>
<feature type="compositionally biased region" description="Low complexity" evidence="1">
    <location>
        <begin position="242"/>
        <end position="257"/>
    </location>
</feature>
<dbReference type="RefSeq" id="WP_077277600.1">
    <property type="nucleotide sequence ID" value="NZ_MVBK01000015.1"/>
</dbReference>
<name>A0A1V3NRU1_9GAMM</name>
<evidence type="ECO:0000313" key="3">
    <source>
        <dbReference type="EMBL" id="OOG27839.1"/>
    </source>
</evidence>
<keyword evidence="2" id="KW-0812">Transmembrane</keyword>